<evidence type="ECO:0000313" key="3">
    <source>
        <dbReference type="Proteomes" id="UP000321580"/>
    </source>
</evidence>
<dbReference type="Pfam" id="PF08388">
    <property type="entry name" value="GIIM"/>
    <property type="match status" value="1"/>
</dbReference>
<keyword evidence="3" id="KW-1185">Reference proteome</keyword>
<organism evidence="2 3">
    <name type="scientific">Phaeodactylibacter luteus</name>
    <dbReference type="NCBI Taxonomy" id="1564516"/>
    <lineage>
        <taxon>Bacteria</taxon>
        <taxon>Pseudomonadati</taxon>
        <taxon>Bacteroidota</taxon>
        <taxon>Saprospiria</taxon>
        <taxon>Saprospirales</taxon>
        <taxon>Haliscomenobacteraceae</taxon>
        <taxon>Phaeodactylibacter</taxon>
    </lineage>
</organism>
<sequence length="119" mass="14410">NTLLQRFQNYLLLEFGCEFSPVCHCSLFKRKLRNNGCPNFWGNITISGPKLRGWIRYFSPFYPSALREVFSALNARLVRWITNKYKSFRRRKYQAWQQLREIASDFPNLFEHWKYGYTP</sequence>
<dbReference type="RefSeq" id="WP_317131940.1">
    <property type="nucleotide sequence ID" value="NZ_VOOR01000111.1"/>
</dbReference>
<dbReference type="InterPro" id="IPR013597">
    <property type="entry name" value="Mat_intron_G2"/>
</dbReference>
<dbReference type="Proteomes" id="UP000321580">
    <property type="component" value="Unassembled WGS sequence"/>
</dbReference>
<reference evidence="2 3" key="1">
    <citation type="submission" date="2019-08" db="EMBL/GenBank/DDBJ databases">
        <title>Genome of Phaeodactylibacter luteus.</title>
        <authorList>
            <person name="Bowman J.P."/>
        </authorList>
    </citation>
    <scope>NUCLEOTIDE SEQUENCE [LARGE SCALE GENOMIC DNA]</scope>
    <source>
        <strain evidence="2 3">KCTC 42180</strain>
    </source>
</reference>
<gene>
    <name evidence="2" type="ORF">FRY97_21580</name>
</gene>
<evidence type="ECO:0000313" key="2">
    <source>
        <dbReference type="EMBL" id="TXB58406.1"/>
    </source>
</evidence>
<name>A0A5C6RFD8_9BACT</name>
<feature type="domain" description="Group II intron maturase-specific" evidence="1">
    <location>
        <begin position="48"/>
        <end position="96"/>
    </location>
</feature>
<dbReference type="EMBL" id="VOOR01000111">
    <property type="protein sequence ID" value="TXB58406.1"/>
    <property type="molecule type" value="Genomic_DNA"/>
</dbReference>
<evidence type="ECO:0000259" key="1">
    <source>
        <dbReference type="Pfam" id="PF08388"/>
    </source>
</evidence>
<accession>A0A5C6RFD8</accession>
<dbReference type="AlphaFoldDB" id="A0A5C6RFD8"/>
<feature type="non-terminal residue" evidence="2">
    <location>
        <position position="1"/>
    </location>
</feature>
<comment type="caution">
    <text evidence="2">The sequence shown here is derived from an EMBL/GenBank/DDBJ whole genome shotgun (WGS) entry which is preliminary data.</text>
</comment>
<proteinExistence type="predicted"/>
<protein>
    <recommendedName>
        <fullName evidence="1">Group II intron maturase-specific domain-containing protein</fullName>
    </recommendedName>
</protein>